<dbReference type="InterPro" id="IPR041875">
    <property type="entry name" value="Syntaxin-8_SNARE"/>
</dbReference>
<proteinExistence type="predicted"/>
<comment type="subcellular location">
    <subcellularLocation>
        <location evidence="1">Membrane</location>
        <topology evidence="1">Single-pass membrane protein</topology>
    </subcellularLocation>
</comment>
<keyword evidence="9" id="KW-1185">Reference proteome</keyword>
<dbReference type="CDD" id="cd15852">
    <property type="entry name" value="SNARE_Syntaxin8"/>
    <property type="match status" value="1"/>
</dbReference>
<dbReference type="Gene3D" id="1.20.5.110">
    <property type="match status" value="1"/>
</dbReference>
<evidence type="ECO:0000256" key="5">
    <source>
        <dbReference type="ARBA" id="ARBA00023136"/>
    </source>
</evidence>
<keyword evidence="3 6" id="KW-0812">Transmembrane</keyword>
<feature type="domain" description="T-SNARE coiled-coil homology" evidence="7">
    <location>
        <begin position="137"/>
        <end position="199"/>
    </location>
</feature>
<dbReference type="InterPro" id="IPR000727">
    <property type="entry name" value="T_SNARE_dom"/>
</dbReference>
<sequence length="227" mass="25898">MSEKWLKEYENIEKSIQKLNQSLNERGKYPKSSSNFVKLTTQLRTQIGKVESSINLLEKNLEDANVSKNLTYSEKNRRANMINQLKTSLKQADQNLKGEGSNQKDSLLIDFEAFDSRPTETNETIGYSSDQLTAQHDRIILEQDRGLETLSHVIQNQKRIASTIGNEVDRQNELIESMGDKMDNLNERLIKETKSTRLISRKSGTCGLWMLVVMLLIIIIIIAAIPI</sequence>
<evidence type="ECO:0000256" key="4">
    <source>
        <dbReference type="ARBA" id="ARBA00022989"/>
    </source>
</evidence>
<comment type="caution">
    <text evidence="8">The sequence shown here is derived from an EMBL/GenBank/DDBJ whole genome shotgun (WGS) entry which is preliminary data.</text>
</comment>
<evidence type="ECO:0000313" key="8">
    <source>
        <dbReference type="EMBL" id="CAF0950355.1"/>
    </source>
</evidence>
<evidence type="ECO:0000256" key="6">
    <source>
        <dbReference type="SAM" id="Phobius"/>
    </source>
</evidence>
<evidence type="ECO:0000256" key="3">
    <source>
        <dbReference type="ARBA" id="ARBA00022692"/>
    </source>
</evidence>
<protein>
    <recommendedName>
        <fullName evidence="7">t-SNARE coiled-coil homology domain-containing protein</fullName>
    </recommendedName>
</protein>
<dbReference type="PANTHER" id="PTHR12791">
    <property type="entry name" value="GOLGI SNARE BET1-RELATED"/>
    <property type="match status" value="1"/>
</dbReference>
<dbReference type="OrthoDB" id="428895at2759"/>
<dbReference type="PROSITE" id="PS50192">
    <property type="entry name" value="T_SNARE"/>
    <property type="match status" value="1"/>
</dbReference>
<dbReference type="SMART" id="SM00397">
    <property type="entry name" value="t_SNARE"/>
    <property type="match status" value="1"/>
</dbReference>
<keyword evidence="5 6" id="KW-0472">Membrane</keyword>
<evidence type="ECO:0000256" key="2">
    <source>
        <dbReference type="ARBA" id="ARBA00022448"/>
    </source>
</evidence>
<dbReference type="SUPFAM" id="SSF58038">
    <property type="entry name" value="SNARE fusion complex"/>
    <property type="match status" value="1"/>
</dbReference>
<evidence type="ECO:0000256" key="1">
    <source>
        <dbReference type="ARBA" id="ARBA00004167"/>
    </source>
</evidence>
<keyword evidence="2" id="KW-0813">Transport</keyword>
<dbReference type="EMBL" id="CAJNOC010002767">
    <property type="protein sequence ID" value="CAF0950355.1"/>
    <property type="molecule type" value="Genomic_DNA"/>
</dbReference>
<evidence type="ECO:0000313" key="9">
    <source>
        <dbReference type="Proteomes" id="UP000663879"/>
    </source>
</evidence>
<dbReference type="GO" id="GO:0005794">
    <property type="term" value="C:Golgi apparatus"/>
    <property type="evidence" value="ECO:0007669"/>
    <property type="project" value="UniProtKB-ARBA"/>
</dbReference>
<feature type="transmembrane region" description="Helical" evidence="6">
    <location>
        <begin position="206"/>
        <end position="225"/>
    </location>
</feature>
<dbReference type="GO" id="GO:0016020">
    <property type="term" value="C:membrane"/>
    <property type="evidence" value="ECO:0007669"/>
    <property type="project" value="UniProtKB-SubCell"/>
</dbReference>
<reference evidence="8" key="1">
    <citation type="submission" date="2021-02" db="EMBL/GenBank/DDBJ databases">
        <authorList>
            <person name="Nowell W R."/>
        </authorList>
    </citation>
    <scope>NUCLEOTIDE SEQUENCE</scope>
    <source>
        <strain evidence="8">Ploen Becks lab</strain>
    </source>
</reference>
<keyword evidence="4 6" id="KW-1133">Transmembrane helix</keyword>
<organism evidence="8 9">
    <name type="scientific">Brachionus calyciflorus</name>
    <dbReference type="NCBI Taxonomy" id="104777"/>
    <lineage>
        <taxon>Eukaryota</taxon>
        <taxon>Metazoa</taxon>
        <taxon>Spiralia</taxon>
        <taxon>Gnathifera</taxon>
        <taxon>Rotifera</taxon>
        <taxon>Eurotatoria</taxon>
        <taxon>Monogononta</taxon>
        <taxon>Pseudotrocha</taxon>
        <taxon>Ploima</taxon>
        <taxon>Brachionidae</taxon>
        <taxon>Brachionus</taxon>
    </lineage>
</organism>
<gene>
    <name evidence="8" type="ORF">OXX778_LOCUS13907</name>
</gene>
<evidence type="ECO:0000259" key="7">
    <source>
        <dbReference type="PROSITE" id="PS50192"/>
    </source>
</evidence>
<dbReference type="AlphaFoldDB" id="A0A814DA56"/>
<name>A0A814DA56_9BILA</name>
<accession>A0A814DA56</accession>
<dbReference type="Proteomes" id="UP000663879">
    <property type="component" value="Unassembled WGS sequence"/>
</dbReference>